<dbReference type="AlphaFoldDB" id="A0A5B9EFL0"/>
<keyword evidence="5" id="KW-1185">Reference proteome</keyword>
<evidence type="ECO:0000313" key="5">
    <source>
        <dbReference type="Proteomes" id="UP000321820"/>
    </source>
</evidence>
<protein>
    <submittedName>
        <fullName evidence="4">DUF971 domain-containing protein</fullName>
    </submittedName>
</protein>
<accession>A0A5B9EFL0</accession>
<dbReference type="InterPro" id="IPR038492">
    <property type="entry name" value="GBBH-like_N_sf"/>
</dbReference>
<dbReference type="RefSeq" id="WP_147650277.1">
    <property type="nucleotide sequence ID" value="NZ_CP042806.1"/>
</dbReference>
<dbReference type="Gene3D" id="3.30.2020.30">
    <property type="match status" value="1"/>
</dbReference>
<evidence type="ECO:0000256" key="1">
    <source>
        <dbReference type="ARBA" id="ARBA00022723"/>
    </source>
</evidence>
<reference evidence="4 5" key="1">
    <citation type="submission" date="2019-08" db="EMBL/GenBank/DDBJ databases">
        <title>Complete genome sequence of Terriglobus albidus strain ORNL.</title>
        <authorList>
            <person name="Podar M."/>
        </authorList>
    </citation>
    <scope>NUCLEOTIDE SEQUENCE [LARGE SCALE GENOMIC DNA]</scope>
    <source>
        <strain evidence="4 5">ORNL</strain>
    </source>
</reference>
<name>A0A5B9EFL0_9BACT</name>
<evidence type="ECO:0000259" key="3">
    <source>
        <dbReference type="Pfam" id="PF06155"/>
    </source>
</evidence>
<keyword evidence="2" id="KW-0408">Iron</keyword>
<organism evidence="4 5">
    <name type="scientific">Terriglobus albidus</name>
    <dbReference type="NCBI Taxonomy" id="1592106"/>
    <lineage>
        <taxon>Bacteria</taxon>
        <taxon>Pseudomonadati</taxon>
        <taxon>Acidobacteriota</taxon>
        <taxon>Terriglobia</taxon>
        <taxon>Terriglobales</taxon>
        <taxon>Acidobacteriaceae</taxon>
        <taxon>Terriglobus</taxon>
    </lineage>
</organism>
<dbReference type="InterPro" id="IPR010376">
    <property type="entry name" value="GBBH-like_N"/>
</dbReference>
<dbReference type="Pfam" id="PF06155">
    <property type="entry name" value="GBBH-like_N"/>
    <property type="match status" value="1"/>
</dbReference>
<gene>
    <name evidence="4" type="ORF">FTW19_25055</name>
</gene>
<evidence type="ECO:0000256" key="2">
    <source>
        <dbReference type="ARBA" id="ARBA00023004"/>
    </source>
</evidence>
<keyword evidence="1" id="KW-0479">Metal-binding</keyword>
<dbReference type="KEGG" id="talb:FTW19_25055"/>
<evidence type="ECO:0000313" key="4">
    <source>
        <dbReference type="EMBL" id="QEE30983.1"/>
    </source>
</evidence>
<dbReference type="OrthoDB" id="9794178at2"/>
<dbReference type="EMBL" id="CP042806">
    <property type="protein sequence ID" value="QEE30983.1"/>
    <property type="molecule type" value="Genomic_DNA"/>
</dbReference>
<sequence length="144" mass="16399">MSHEGIRFVSREEALADAAQDNCLPREAVTPAKVRVHLTSGEGVEIEWKDGHHSKWTFPWLRDACPCATCHEERQHTGRKPGEPKPKPKELFTMYQAPAKPTSVEKIGNYALKFKWNDGHEAGIYSWDHLRRVCNCDACRSTRA</sequence>
<proteinExistence type="predicted"/>
<dbReference type="Proteomes" id="UP000321820">
    <property type="component" value="Chromosome"/>
</dbReference>
<dbReference type="GO" id="GO:0046872">
    <property type="term" value="F:metal ion binding"/>
    <property type="evidence" value="ECO:0007669"/>
    <property type="project" value="UniProtKB-KW"/>
</dbReference>
<dbReference type="PANTHER" id="PTHR35303">
    <property type="entry name" value="OS02G0197800 PROTEIN"/>
    <property type="match status" value="1"/>
</dbReference>
<feature type="domain" description="Gamma-butyrobetaine hydroxylase-like N-terminal" evidence="3">
    <location>
        <begin position="40"/>
        <end position="131"/>
    </location>
</feature>